<dbReference type="Gene3D" id="3.30.420.240">
    <property type="match status" value="1"/>
</dbReference>
<dbReference type="InterPro" id="IPR027417">
    <property type="entry name" value="P-loop_NTPase"/>
</dbReference>
<sequence>MQRITTLKEAFEYYRRDPVNFFKDILNFHFLSEDQTRVLQAFNEYRRLSVPAGHSTGKSSLAGGLTTYWLITRPKSRVIVTAPTYRQLKTIYWAEVNKIYNRSKLKQLNLFEINDKIMRINDKDLKREWFALPVTASTPEGMQGQHGDKTEVIEQIMKHLGIEEIGDDETIEIVSQILRGEKQIEGLTKEDKEKLLVMVDESSGVKNEIFEVLEGTDYDKLVLFGNMTKNTGYFYESVYNPKSKFYKVTMSSYNSPFMKKEQIHDLEETYGPDSNVVRVRLKGEAPDGNENSIFSSNKIDSAFQRSLSLSEYETIKLGVDVGKGSGGDSSTIYEKKDNRVRKKLDRKDFTLPDVKREIIQYCYKNRDKLIIANIDGTGLGTGLVQELEEGEIENLVVNDIQFAGKAKNKKEFNNKRTEMYFELSRNLDKLDLEEDQELKRELLIQIYEFDNNGRFKLISKDKIKEMLGHSPDKSDALALCNYEAETRNTSYRMSTEDLY</sequence>
<reference evidence="1 2" key="2">
    <citation type="journal article" date="2010" name="Stand. Genomic Sci.">
        <title>Complete genome sequence of Sebaldella termitidis type strain (NCTC 11300).</title>
        <authorList>
            <person name="Harmon-Smith M."/>
            <person name="Celia L."/>
            <person name="Chertkov O."/>
            <person name="Lapidus A."/>
            <person name="Copeland A."/>
            <person name="Glavina Del Rio T."/>
            <person name="Nolan M."/>
            <person name="Lucas S."/>
            <person name="Tice H."/>
            <person name="Cheng J.F."/>
            <person name="Han C."/>
            <person name="Detter J.C."/>
            <person name="Bruce D."/>
            <person name="Goodwin L."/>
            <person name="Pitluck S."/>
            <person name="Pati A."/>
            <person name="Liolios K."/>
            <person name="Ivanova N."/>
            <person name="Mavromatis K."/>
            <person name="Mikhailova N."/>
            <person name="Chen A."/>
            <person name="Palaniappan K."/>
            <person name="Land M."/>
            <person name="Hauser L."/>
            <person name="Chang Y.J."/>
            <person name="Jeffries C.D."/>
            <person name="Brettin T."/>
            <person name="Goker M."/>
            <person name="Beck B."/>
            <person name="Bristow J."/>
            <person name="Eisen J.A."/>
            <person name="Markowitz V."/>
            <person name="Hugenholtz P."/>
            <person name="Kyrpides N.C."/>
            <person name="Klenk H.P."/>
            <person name="Chen F."/>
        </authorList>
    </citation>
    <scope>NUCLEOTIDE SEQUENCE [LARGE SCALE GENOMIC DNA]</scope>
    <source>
        <strain evidence="2">ATCC 33386 / NCTC 11300</strain>
    </source>
</reference>
<name>D1AR37_SEBTE</name>
<dbReference type="AlphaFoldDB" id="D1AR37"/>
<dbReference type="Gene3D" id="3.40.50.300">
    <property type="entry name" value="P-loop containing nucleotide triphosphate hydrolases"/>
    <property type="match status" value="1"/>
</dbReference>
<dbReference type="EMBL" id="CP001739">
    <property type="protein sequence ID" value="ACZ07725.1"/>
    <property type="molecule type" value="Genomic_DNA"/>
</dbReference>
<organism evidence="1 2">
    <name type="scientific">Sebaldella termitidis (strain ATCC 33386 / NCTC 11300)</name>
    <dbReference type="NCBI Taxonomy" id="526218"/>
    <lineage>
        <taxon>Bacteria</taxon>
        <taxon>Fusobacteriati</taxon>
        <taxon>Fusobacteriota</taxon>
        <taxon>Fusobacteriia</taxon>
        <taxon>Fusobacteriales</taxon>
        <taxon>Leptotrichiaceae</taxon>
        <taxon>Sebaldella</taxon>
    </lineage>
</organism>
<dbReference type="SUPFAM" id="SSF52540">
    <property type="entry name" value="P-loop containing nucleoside triphosphate hydrolases"/>
    <property type="match status" value="1"/>
</dbReference>
<dbReference type="KEGG" id="str:Sterm_0853"/>
<evidence type="ECO:0000313" key="2">
    <source>
        <dbReference type="Proteomes" id="UP000000845"/>
    </source>
</evidence>
<protein>
    <submittedName>
        <fullName evidence="1">Uncharacterized protein</fullName>
    </submittedName>
</protein>
<dbReference type="STRING" id="526218.Sterm_0853"/>
<dbReference type="RefSeq" id="WP_012860321.1">
    <property type="nucleotide sequence ID" value="NC_013517.1"/>
</dbReference>
<reference evidence="2" key="1">
    <citation type="submission" date="2009-09" db="EMBL/GenBank/DDBJ databases">
        <title>The complete chromosome of Sebaldella termitidis ATCC 33386.</title>
        <authorList>
            <consortium name="US DOE Joint Genome Institute (JGI-PGF)"/>
            <person name="Lucas S."/>
            <person name="Copeland A."/>
            <person name="Lapidus A."/>
            <person name="Glavina del Rio T."/>
            <person name="Dalin E."/>
            <person name="Tice H."/>
            <person name="Bruce D."/>
            <person name="Goodwin L."/>
            <person name="Pitluck S."/>
            <person name="Kyrpides N."/>
            <person name="Mavromatis K."/>
            <person name="Ivanova N."/>
            <person name="Mikhailova N."/>
            <person name="Sims D."/>
            <person name="Meincke L."/>
            <person name="Brettin T."/>
            <person name="Detter J.C."/>
            <person name="Han C."/>
            <person name="Larimer F."/>
            <person name="Land M."/>
            <person name="Hauser L."/>
            <person name="Markowitz V."/>
            <person name="Cheng J.F."/>
            <person name="Hugenholtz P."/>
            <person name="Woyke T."/>
            <person name="Wu D."/>
            <person name="Eisen J.A."/>
        </authorList>
    </citation>
    <scope>NUCLEOTIDE SEQUENCE [LARGE SCALE GENOMIC DNA]</scope>
    <source>
        <strain evidence="2">ATCC 33386 / NCTC 11300</strain>
    </source>
</reference>
<dbReference type="Proteomes" id="UP000000845">
    <property type="component" value="Chromosome"/>
</dbReference>
<accession>D1AR37</accession>
<proteinExistence type="predicted"/>
<gene>
    <name evidence="1" type="ordered locus">Sterm_0853</name>
</gene>
<keyword evidence="2" id="KW-1185">Reference proteome</keyword>
<dbReference type="eggNOG" id="COG1444">
    <property type="taxonomic scope" value="Bacteria"/>
</dbReference>
<evidence type="ECO:0000313" key="1">
    <source>
        <dbReference type="EMBL" id="ACZ07725.1"/>
    </source>
</evidence>
<dbReference type="HOGENOM" id="CLU_027398_1_0_0"/>